<dbReference type="EMBL" id="JWZX01003238">
    <property type="protein sequence ID" value="KOO22922.1"/>
    <property type="molecule type" value="Genomic_DNA"/>
</dbReference>
<comment type="subcellular location">
    <subcellularLocation>
        <location evidence="1">Nucleus</location>
        <location evidence="1">Nucleolus</location>
    </subcellularLocation>
</comment>
<evidence type="ECO:0000256" key="4">
    <source>
        <dbReference type="ARBA" id="ARBA00023242"/>
    </source>
</evidence>
<dbReference type="InterPro" id="IPR019002">
    <property type="entry name" value="Ribosome_biogenesis_Nop16"/>
</dbReference>
<sequence>MPRSQKSNRRRSTIVKVKNKPKGIGKAVGKRVGRSQRFQGSALDYNEKESQFANYARLGLMADANQIGAVKETITGFKPIKHVPAATGGAAAAVGSTAGGVHQLELEVPEGLVTIRPVPAGERIVLLKLMAKHGTDYAAMARDTRLNALQHTAAHLRKRIAKLTGEDAEDGVETR</sequence>
<dbReference type="GO" id="GO:0042273">
    <property type="term" value="P:ribosomal large subunit biogenesis"/>
    <property type="evidence" value="ECO:0007669"/>
    <property type="project" value="TreeGrafter"/>
</dbReference>
<evidence type="ECO:0000256" key="3">
    <source>
        <dbReference type="ARBA" id="ARBA00015522"/>
    </source>
</evidence>
<name>A0A0M0J996_9EUKA</name>
<dbReference type="Pfam" id="PF09420">
    <property type="entry name" value="Nop16"/>
    <property type="match status" value="1"/>
</dbReference>
<evidence type="ECO:0000313" key="6">
    <source>
        <dbReference type="Proteomes" id="UP000037460"/>
    </source>
</evidence>
<dbReference type="OrthoDB" id="285729at2759"/>
<dbReference type="AlphaFoldDB" id="A0A0M0J996"/>
<proteinExistence type="inferred from homology"/>
<dbReference type="Proteomes" id="UP000037460">
    <property type="component" value="Unassembled WGS sequence"/>
</dbReference>
<dbReference type="GO" id="GO:0005730">
    <property type="term" value="C:nucleolus"/>
    <property type="evidence" value="ECO:0007669"/>
    <property type="project" value="UniProtKB-SubCell"/>
</dbReference>
<dbReference type="PANTHER" id="PTHR13243">
    <property type="entry name" value="HSPC111 PROTEIN-RELATED"/>
    <property type="match status" value="1"/>
</dbReference>
<keyword evidence="4" id="KW-0539">Nucleus</keyword>
<accession>A0A0M0J996</accession>
<evidence type="ECO:0000256" key="1">
    <source>
        <dbReference type="ARBA" id="ARBA00004604"/>
    </source>
</evidence>
<gene>
    <name evidence="5" type="ORF">Ctob_002570</name>
</gene>
<reference evidence="6" key="1">
    <citation type="journal article" date="2015" name="PLoS Genet.">
        <title>Genome Sequence and Transcriptome Analyses of Chrysochromulina tobin: Metabolic Tools for Enhanced Algal Fitness in the Prominent Order Prymnesiales (Haptophyceae).</title>
        <authorList>
            <person name="Hovde B.T."/>
            <person name="Deodato C.R."/>
            <person name="Hunsperger H.M."/>
            <person name="Ryken S.A."/>
            <person name="Yost W."/>
            <person name="Jha R.K."/>
            <person name="Patterson J."/>
            <person name="Monnat R.J. Jr."/>
            <person name="Barlow S.B."/>
            <person name="Starkenburg S.R."/>
            <person name="Cattolico R.A."/>
        </authorList>
    </citation>
    <scope>NUCLEOTIDE SEQUENCE</scope>
    <source>
        <strain evidence="6">CCMP291</strain>
    </source>
</reference>
<comment type="similarity">
    <text evidence="2">Belongs to the NOP16 family.</text>
</comment>
<keyword evidence="6" id="KW-1185">Reference proteome</keyword>
<protein>
    <recommendedName>
        <fullName evidence="3">Nucleolar protein 16</fullName>
    </recommendedName>
</protein>
<comment type="caution">
    <text evidence="5">The sequence shown here is derived from an EMBL/GenBank/DDBJ whole genome shotgun (WGS) entry which is preliminary data.</text>
</comment>
<dbReference type="PANTHER" id="PTHR13243:SF1">
    <property type="entry name" value="NUCLEOLAR PROTEIN 16"/>
    <property type="match status" value="1"/>
</dbReference>
<organism evidence="5 6">
    <name type="scientific">Chrysochromulina tobinii</name>
    <dbReference type="NCBI Taxonomy" id="1460289"/>
    <lineage>
        <taxon>Eukaryota</taxon>
        <taxon>Haptista</taxon>
        <taxon>Haptophyta</taxon>
        <taxon>Prymnesiophyceae</taxon>
        <taxon>Prymnesiales</taxon>
        <taxon>Chrysochromulinaceae</taxon>
        <taxon>Chrysochromulina</taxon>
    </lineage>
</organism>
<evidence type="ECO:0000256" key="2">
    <source>
        <dbReference type="ARBA" id="ARBA00008479"/>
    </source>
</evidence>
<evidence type="ECO:0000313" key="5">
    <source>
        <dbReference type="EMBL" id="KOO22922.1"/>
    </source>
</evidence>